<comment type="caution">
    <text evidence="5">The sequence shown here is derived from an EMBL/GenBank/DDBJ whole genome shotgun (WGS) entry which is preliminary data.</text>
</comment>
<keyword evidence="2" id="KW-0238">DNA-binding</keyword>
<dbReference type="PANTHER" id="PTHR44846">
    <property type="entry name" value="MANNOSYL-D-GLYCERATE TRANSPORT/METABOLISM SYSTEM REPRESSOR MNGR-RELATED"/>
    <property type="match status" value="1"/>
</dbReference>
<dbReference type="Gene3D" id="1.10.10.10">
    <property type="entry name" value="Winged helix-like DNA-binding domain superfamily/Winged helix DNA-binding domain"/>
    <property type="match status" value="1"/>
</dbReference>
<dbReference type="SUPFAM" id="SSF64288">
    <property type="entry name" value="Chorismate lyase-like"/>
    <property type="match status" value="1"/>
</dbReference>
<evidence type="ECO:0000313" key="6">
    <source>
        <dbReference type="Proteomes" id="UP000252706"/>
    </source>
</evidence>
<evidence type="ECO:0000256" key="2">
    <source>
        <dbReference type="ARBA" id="ARBA00023125"/>
    </source>
</evidence>
<dbReference type="InterPro" id="IPR036388">
    <property type="entry name" value="WH-like_DNA-bd_sf"/>
</dbReference>
<name>A0A366XC80_9RHOB</name>
<dbReference type="InterPro" id="IPR050679">
    <property type="entry name" value="Bact_HTH_transcr_reg"/>
</dbReference>
<dbReference type="InterPro" id="IPR036390">
    <property type="entry name" value="WH_DNA-bd_sf"/>
</dbReference>
<feature type="domain" description="HTH gntR-type" evidence="4">
    <location>
        <begin position="12"/>
        <end position="80"/>
    </location>
</feature>
<organism evidence="5 6">
    <name type="scientific">Phaeobacter gallaeciensis</name>
    <dbReference type="NCBI Taxonomy" id="60890"/>
    <lineage>
        <taxon>Bacteria</taxon>
        <taxon>Pseudomonadati</taxon>
        <taxon>Pseudomonadota</taxon>
        <taxon>Alphaproteobacteria</taxon>
        <taxon>Rhodobacterales</taxon>
        <taxon>Roseobacteraceae</taxon>
        <taxon>Phaeobacter</taxon>
    </lineage>
</organism>
<dbReference type="AlphaFoldDB" id="A0A366XC80"/>
<dbReference type="GO" id="GO:0003700">
    <property type="term" value="F:DNA-binding transcription factor activity"/>
    <property type="evidence" value="ECO:0007669"/>
    <property type="project" value="InterPro"/>
</dbReference>
<dbReference type="OrthoDB" id="9808698at2"/>
<evidence type="ECO:0000313" key="5">
    <source>
        <dbReference type="EMBL" id="RBW60672.1"/>
    </source>
</evidence>
<dbReference type="SMART" id="SM00866">
    <property type="entry name" value="UTRA"/>
    <property type="match status" value="1"/>
</dbReference>
<accession>A0A366XC80</accession>
<dbReference type="Gene3D" id="3.40.1410.10">
    <property type="entry name" value="Chorismate lyase-like"/>
    <property type="match status" value="1"/>
</dbReference>
<dbReference type="InterPro" id="IPR028978">
    <property type="entry name" value="Chorismate_lyase_/UTRA_dom_sf"/>
</dbReference>
<dbReference type="SMART" id="SM00345">
    <property type="entry name" value="HTH_GNTR"/>
    <property type="match status" value="1"/>
</dbReference>
<keyword evidence="3" id="KW-0804">Transcription</keyword>
<dbReference type="PANTHER" id="PTHR44846:SF16">
    <property type="entry name" value="TRANSCRIPTIONAL REGULATOR PHNF-RELATED"/>
    <property type="match status" value="1"/>
</dbReference>
<dbReference type="GO" id="GO:0003677">
    <property type="term" value="F:DNA binding"/>
    <property type="evidence" value="ECO:0007669"/>
    <property type="project" value="UniProtKB-KW"/>
</dbReference>
<evidence type="ECO:0000256" key="1">
    <source>
        <dbReference type="ARBA" id="ARBA00023015"/>
    </source>
</evidence>
<dbReference type="Pfam" id="PF07702">
    <property type="entry name" value="UTRA"/>
    <property type="match status" value="1"/>
</dbReference>
<reference evidence="5 6" key="1">
    <citation type="submission" date="2018-07" db="EMBL/GenBank/DDBJ databases">
        <title>Modular assembly of carbohydrate-degrading microbial communities in the ocean.</title>
        <authorList>
            <person name="Enke T.N."/>
            <person name="Datta M.S."/>
            <person name="Schwartzman J.A."/>
            <person name="Cermak N."/>
            <person name="Schmitz D.A."/>
            <person name="Barrere J."/>
            <person name="Cordero O.X."/>
        </authorList>
    </citation>
    <scope>NUCLEOTIDE SEQUENCE [LARGE SCALE GENOMIC DNA]</scope>
    <source>
        <strain evidence="5 6">C3M10</strain>
    </source>
</reference>
<dbReference type="Proteomes" id="UP000252706">
    <property type="component" value="Unassembled WGS sequence"/>
</dbReference>
<dbReference type="Pfam" id="PF00392">
    <property type="entry name" value="GntR"/>
    <property type="match status" value="1"/>
</dbReference>
<proteinExistence type="predicted"/>
<dbReference type="RefSeq" id="WP_113822223.1">
    <property type="nucleotide sequence ID" value="NZ_QOCE01000011.1"/>
</dbReference>
<dbReference type="InterPro" id="IPR011663">
    <property type="entry name" value="UTRA"/>
</dbReference>
<evidence type="ECO:0000256" key="3">
    <source>
        <dbReference type="ARBA" id="ARBA00023163"/>
    </source>
</evidence>
<keyword evidence="1" id="KW-0805">Transcription regulation</keyword>
<protein>
    <submittedName>
        <fullName evidence="5">GntR family transcriptional regulator</fullName>
    </submittedName>
</protein>
<dbReference type="CDD" id="cd07377">
    <property type="entry name" value="WHTH_GntR"/>
    <property type="match status" value="1"/>
</dbReference>
<sequence length="239" mass="27470">MQTKGHPVPAKKVSFQDVRDEVIRRIQDRVWPQGTLLPTEFELAEEFGCARATVNRAMRELADRGIVDRKRKSGTRVNTAPVKQAKFEIAVVRHLVEEKNAQYRYSLLQLEQIPAPAWLSSRLDLPNDAQALHIKCMHYADNRPFQFEERWINIAAVPDVLHQDFKETGPNEWLLSEVPFSNAEIGFSAIATDATLTEFLATQPATPVIQMERTTWFQNQPVTFVRMTFHPGYRMSTSY</sequence>
<gene>
    <name evidence="5" type="ORF">DS909_04440</name>
</gene>
<dbReference type="PROSITE" id="PS50949">
    <property type="entry name" value="HTH_GNTR"/>
    <property type="match status" value="1"/>
</dbReference>
<dbReference type="EMBL" id="QOCE01000011">
    <property type="protein sequence ID" value="RBW60672.1"/>
    <property type="molecule type" value="Genomic_DNA"/>
</dbReference>
<dbReference type="SUPFAM" id="SSF46785">
    <property type="entry name" value="Winged helix' DNA-binding domain"/>
    <property type="match status" value="1"/>
</dbReference>
<dbReference type="PRINTS" id="PR00035">
    <property type="entry name" value="HTHGNTR"/>
</dbReference>
<evidence type="ECO:0000259" key="4">
    <source>
        <dbReference type="PROSITE" id="PS50949"/>
    </source>
</evidence>
<dbReference type="InterPro" id="IPR000524">
    <property type="entry name" value="Tscrpt_reg_HTH_GntR"/>
</dbReference>